<dbReference type="EMBL" id="UYRR01036041">
    <property type="protein sequence ID" value="VDK66084.1"/>
    <property type="molecule type" value="Genomic_DNA"/>
</dbReference>
<accession>A0A0M3KEF5</accession>
<dbReference type="WBParaSite" id="ASIM_0001936201-mRNA-1">
    <property type="protein sequence ID" value="ASIM_0001936201-mRNA-1"/>
    <property type="gene ID" value="ASIM_0001936201"/>
</dbReference>
<organism evidence="3">
    <name type="scientific">Anisakis simplex</name>
    <name type="common">Herring worm</name>
    <dbReference type="NCBI Taxonomy" id="6269"/>
    <lineage>
        <taxon>Eukaryota</taxon>
        <taxon>Metazoa</taxon>
        <taxon>Ecdysozoa</taxon>
        <taxon>Nematoda</taxon>
        <taxon>Chromadorea</taxon>
        <taxon>Rhabditida</taxon>
        <taxon>Spirurina</taxon>
        <taxon>Ascaridomorpha</taxon>
        <taxon>Ascaridoidea</taxon>
        <taxon>Anisakidae</taxon>
        <taxon>Anisakis</taxon>
        <taxon>Anisakis simplex complex</taxon>
    </lineage>
</organism>
<gene>
    <name evidence="1" type="ORF">ASIM_LOCUS18753</name>
</gene>
<reference evidence="3" key="1">
    <citation type="submission" date="2017-02" db="UniProtKB">
        <authorList>
            <consortium name="WormBaseParasite"/>
        </authorList>
    </citation>
    <scope>IDENTIFICATION</scope>
</reference>
<sequence>MDGWMDSREMAKIQENRDIASSAAVAAAAAISRGTGAGAGAGVEGVEGAGVEGLGLGLGLAATIVSCLRLAGWRGNKQQHIEPSTRDIKEEEEVDSVIVRIV</sequence>
<proteinExistence type="predicted"/>
<protein>
    <submittedName>
        <fullName evidence="1 3">Uncharacterized protein</fullName>
    </submittedName>
</protein>
<keyword evidence="2" id="KW-1185">Reference proteome</keyword>
<reference evidence="1 2" key="2">
    <citation type="submission" date="2018-11" db="EMBL/GenBank/DDBJ databases">
        <authorList>
            <consortium name="Pathogen Informatics"/>
        </authorList>
    </citation>
    <scope>NUCLEOTIDE SEQUENCE [LARGE SCALE GENOMIC DNA]</scope>
</reference>
<evidence type="ECO:0000313" key="2">
    <source>
        <dbReference type="Proteomes" id="UP000267096"/>
    </source>
</evidence>
<dbReference type="AlphaFoldDB" id="A0A0M3KEF5"/>
<dbReference type="Proteomes" id="UP000267096">
    <property type="component" value="Unassembled WGS sequence"/>
</dbReference>
<evidence type="ECO:0000313" key="1">
    <source>
        <dbReference type="EMBL" id="VDK66084.1"/>
    </source>
</evidence>
<name>A0A0M3KEF5_ANISI</name>
<evidence type="ECO:0000313" key="3">
    <source>
        <dbReference type="WBParaSite" id="ASIM_0001936201-mRNA-1"/>
    </source>
</evidence>